<protein>
    <submittedName>
        <fullName evidence="1">Uncharacterized protein</fullName>
    </submittedName>
</protein>
<evidence type="ECO:0000313" key="2">
    <source>
        <dbReference type="Proteomes" id="UP000559860"/>
    </source>
</evidence>
<keyword evidence="2" id="KW-1185">Reference proteome</keyword>
<evidence type="ECO:0000313" key="1">
    <source>
        <dbReference type="EMBL" id="MBB2167260.1"/>
    </source>
</evidence>
<accession>A0A7W4IQL1</accession>
<dbReference type="RefSeq" id="WP_182984889.1">
    <property type="nucleotide sequence ID" value="NZ_JABEQD010000001.1"/>
</dbReference>
<dbReference type="EMBL" id="JABEQD010000001">
    <property type="protein sequence ID" value="MBB2167260.1"/>
    <property type="molecule type" value="Genomic_DNA"/>
</dbReference>
<organism evidence="1 2">
    <name type="scientific">Gluconacetobacter aggeris</name>
    <dbReference type="NCBI Taxonomy" id="1286186"/>
    <lineage>
        <taxon>Bacteria</taxon>
        <taxon>Pseudomonadati</taxon>
        <taxon>Pseudomonadota</taxon>
        <taxon>Alphaproteobacteria</taxon>
        <taxon>Acetobacterales</taxon>
        <taxon>Acetobacteraceae</taxon>
        <taxon>Gluconacetobacter</taxon>
    </lineage>
</organism>
<dbReference type="Proteomes" id="UP000559860">
    <property type="component" value="Unassembled WGS sequence"/>
</dbReference>
<comment type="caution">
    <text evidence="1">The sequence shown here is derived from an EMBL/GenBank/DDBJ whole genome shotgun (WGS) entry which is preliminary data.</text>
</comment>
<proteinExistence type="predicted"/>
<dbReference type="AlphaFoldDB" id="A0A7W4IQL1"/>
<sequence length="185" mass="19710">MTRVKAMVGLGLRQMAFLGLLHPIANEPWSEDERTAFRLAAGEVWRTDGSLTASVCPHLAEARQVANGHSENWWPELIVTTGLDCAGRLPILDLTLPTLWGAIWLGATLGAVPDTLAKDWAVETLDHLCGVAFDHLEALRNTAACGLPADNPDELDIALRNTGEALAKIGPVWVFGDIAAVGAAA</sequence>
<name>A0A7W4IQL1_9PROT</name>
<gene>
    <name evidence="1" type="ORF">HLH36_02620</name>
</gene>
<reference evidence="1 2" key="1">
    <citation type="submission" date="2020-04" db="EMBL/GenBank/DDBJ databases">
        <title>Description of novel Gluconacetobacter.</title>
        <authorList>
            <person name="Sombolestani A."/>
        </authorList>
    </citation>
    <scope>NUCLEOTIDE SEQUENCE [LARGE SCALE GENOMIC DNA]</scope>
    <source>
        <strain evidence="1 2">LMG 27801</strain>
    </source>
</reference>